<evidence type="ECO:0000313" key="3">
    <source>
        <dbReference type="Proteomes" id="UP001151760"/>
    </source>
</evidence>
<sequence length="244" mass="27192">MKKATKESKNDYILQQHPKGPGEGSSIVPYTPDEKSDSSSSSHSGSDDEEGFLQTNDEELKGQSDDERTETDGYKKAKDEKVGDKKDEDEKTREEQAVDDQARNEQAREVQTEVCVPEQQIEKPTVPLPSSSLTLSSAEYGNQFLNDNADMSLNDVLNDPVEIKVQSMVDVLVHQENPAVQKTPLVDTVMTILPEKTTHSPKTLSPKPQPPQSKTKIIIKNPKQSKEKVDVEVVLKRLMLASKY</sequence>
<gene>
    <name evidence="2" type="ORF">Tco_1032550</name>
</gene>
<reference evidence="2" key="1">
    <citation type="journal article" date="2022" name="Int. J. Mol. Sci.">
        <title>Draft Genome of Tanacetum Coccineum: Genomic Comparison of Closely Related Tanacetum-Family Plants.</title>
        <authorList>
            <person name="Yamashiro T."/>
            <person name="Shiraishi A."/>
            <person name="Nakayama K."/>
            <person name="Satake H."/>
        </authorList>
    </citation>
    <scope>NUCLEOTIDE SEQUENCE</scope>
</reference>
<feature type="compositionally biased region" description="Low complexity" evidence="1">
    <location>
        <begin position="200"/>
        <end position="216"/>
    </location>
</feature>
<evidence type="ECO:0000313" key="2">
    <source>
        <dbReference type="EMBL" id="GJT73264.1"/>
    </source>
</evidence>
<feature type="region of interest" description="Disordered" evidence="1">
    <location>
        <begin position="1"/>
        <end position="113"/>
    </location>
</feature>
<feature type="compositionally biased region" description="Basic and acidic residues" evidence="1">
    <location>
        <begin position="58"/>
        <end position="111"/>
    </location>
</feature>
<accession>A0ABQ5GDT6</accession>
<protein>
    <submittedName>
        <fullName evidence="2">Uncharacterized protein</fullName>
    </submittedName>
</protein>
<organism evidence="2 3">
    <name type="scientific">Tanacetum coccineum</name>
    <dbReference type="NCBI Taxonomy" id="301880"/>
    <lineage>
        <taxon>Eukaryota</taxon>
        <taxon>Viridiplantae</taxon>
        <taxon>Streptophyta</taxon>
        <taxon>Embryophyta</taxon>
        <taxon>Tracheophyta</taxon>
        <taxon>Spermatophyta</taxon>
        <taxon>Magnoliopsida</taxon>
        <taxon>eudicotyledons</taxon>
        <taxon>Gunneridae</taxon>
        <taxon>Pentapetalae</taxon>
        <taxon>asterids</taxon>
        <taxon>campanulids</taxon>
        <taxon>Asterales</taxon>
        <taxon>Asteraceae</taxon>
        <taxon>Asteroideae</taxon>
        <taxon>Anthemideae</taxon>
        <taxon>Anthemidinae</taxon>
        <taxon>Tanacetum</taxon>
    </lineage>
</organism>
<feature type="region of interest" description="Disordered" evidence="1">
    <location>
        <begin position="196"/>
        <end position="216"/>
    </location>
</feature>
<dbReference type="Proteomes" id="UP001151760">
    <property type="component" value="Unassembled WGS sequence"/>
</dbReference>
<proteinExistence type="predicted"/>
<dbReference type="EMBL" id="BQNB010018335">
    <property type="protein sequence ID" value="GJT73264.1"/>
    <property type="molecule type" value="Genomic_DNA"/>
</dbReference>
<evidence type="ECO:0000256" key="1">
    <source>
        <dbReference type="SAM" id="MobiDB-lite"/>
    </source>
</evidence>
<feature type="compositionally biased region" description="Basic and acidic residues" evidence="1">
    <location>
        <begin position="1"/>
        <end position="10"/>
    </location>
</feature>
<reference evidence="2" key="2">
    <citation type="submission" date="2022-01" db="EMBL/GenBank/DDBJ databases">
        <authorList>
            <person name="Yamashiro T."/>
            <person name="Shiraishi A."/>
            <person name="Satake H."/>
            <person name="Nakayama K."/>
        </authorList>
    </citation>
    <scope>NUCLEOTIDE SEQUENCE</scope>
</reference>
<comment type="caution">
    <text evidence="2">The sequence shown here is derived from an EMBL/GenBank/DDBJ whole genome shotgun (WGS) entry which is preliminary data.</text>
</comment>
<name>A0ABQ5GDT6_9ASTR</name>
<keyword evidence="3" id="KW-1185">Reference proteome</keyword>